<name>A0A4Q1D5N9_9BACT</name>
<sequence length="100" mass="10845">MSLKGLISLVLLLVLSIQVLPIRQIGSLLCKNQFTEELPHSPCEVKSPVIKFEPSISDNFASAGMEATLLAAQTTWFVHMASVLPLIHAGEIHTPPPNNC</sequence>
<evidence type="ECO:0000313" key="1">
    <source>
        <dbReference type="EMBL" id="RXK83815.1"/>
    </source>
</evidence>
<reference evidence="1 2" key="1">
    <citation type="submission" date="2019-01" db="EMBL/GenBank/DDBJ databases">
        <title>Filimonas sp. strain TTM-71.</title>
        <authorList>
            <person name="Chen W.-M."/>
        </authorList>
    </citation>
    <scope>NUCLEOTIDE SEQUENCE [LARGE SCALE GENOMIC DNA]</scope>
    <source>
        <strain evidence="1 2">TTM-71</strain>
    </source>
</reference>
<protein>
    <submittedName>
        <fullName evidence="1">Uncharacterized protein</fullName>
    </submittedName>
</protein>
<comment type="caution">
    <text evidence="1">The sequence shown here is derived from an EMBL/GenBank/DDBJ whole genome shotgun (WGS) entry which is preliminary data.</text>
</comment>
<dbReference type="AlphaFoldDB" id="A0A4Q1D5N9"/>
<dbReference type="OrthoDB" id="674637at2"/>
<proteinExistence type="predicted"/>
<dbReference type="Proteomes" id="UP000290545">
    <property type="component" value="Unassembled WGS sequence"/>
</dbReference>
<dbReference type="EMBL" id="SDHZ01000002">
    <property type="protein sequence ID" value="RXK83815.1"/>
    <property type="molecule type" value="Genomic_DNA"/>
</dbReference>
<dbReference type="RefSeq" id="WP_129004867.1">
    <property type="nucleotide sequence ID" value="NZ_SDHZ01000002.1"/>
</dbReference>
<evidence type="ECO:0000313" key="2">
    <source>
        <dbReference type="Proteomes" id="UP000290545"/>
    </source>
</evidence>
<gene>
    <name evidence="1" type="ORF">ESB13_17240</name>
</gene>
<keyword evidence="2" id="KW-1185">Reference proteome</keyword>
<organism evidence="1 2">
    <name type="scientific">Filimonas effusa</name>
    <dbReference type="NCBI Taxonomy" id="2508721"/>
    <lineage>
        <taxon>Bacteria</taxon>
        <taxon>Pseudomonadati</taxon>
        <taxon>Bacteroidota</taxon>
        <taxon>Chitinophagia</taxon>
        <taxon>Chitinophagales</taxon>
        <taxon>Chitinophagaceae</taxon>
        <taxon>Filimonas</taxon>
    </lineage>
</organism>
<accession>A0A4Q1D5N9</accession>